<dbReference type="Proteomes" id="UP000199666">
    <property type="component" value="Unassembled WGS sequence"/>
</dbReference>
<protein>
    <submittedName>
        <fullName evidence="3">Outer membrane receptor proteins, mostly Fe transport</fullName>
    </submittedName>
</protein>
<evidence type="ECO:0000256" key="1">
    <source>
        <dbReference type="SAM" id="SignalP"/>
    </source>
</evidence>
<keyword evidence="3" id="KW-0675">Receptor</keyword>
<evidence type="ECO:0000313" key="4">
    <source>
        <dbReference type="Proteomes" id="UP000199666"/>
    </source>
</evidence>
<dbReference type="Gene3D" id="2.170.130.10">
    <property type="entry name" value="TonB-dependent receptor, plug domain"/>
    <property type="match status" value="1"/>
</dbReference>
<dbReference type="RefSeq" id="WP_090993415.1">
    <property type="nucleotide sequence ID" value="NZ_FOPP01000005.1"/>
</dbReference>
<keyword evidence="4" id="KW-1185">Reference proteome</keyword>
<gene>
    <name evidence="3" type="ORF">SAMN04489864_10538</name>
</gene>
<dbReference type="SUPFAM" id="SSF49464">
    <property type="entry name" value="Carboxypeptidase regulatory domain-like"/>
    <property type="match status" value="1"/>
</dbReference>
<evidence type="ECO:0000313" key="3">
    <source>
        <dbReference type="EMBL" id="SFH09306.1"/>
    </source>
</evidence>
<dbReference type="SUPFAM" id="SSF56935">
    <property type="entry name" value="Porins"/>
    <property type="match status" value="1"/>
</dbReference>
<dbReference type="PANTHER" id="PTHR40980:SF4">
    <property type="entry name" value="TONB-DEPENDENT RECEPTOR-LIKE BETA-BARREL DOMAIN-CONTAINING PROTEIN"/>
    <property type="match status" value="1"/>
</dbReference>
<name>A0A1I2X9D7_9SPHI</name>
<feature type="signal peptide" evidence="1">
    <location>
        <begin position="1"/>
        <end position="22"/>
    </location>
</feature>
<dbReference type="STRING" id="414048.SAMN04489864_10538"/>
<dbReference type="InterPro" id="IPR037066">
    <property type="entry name" value="Plug_dom_sf"/>
</dbReference>
<accession>A0A1I2X9D7</accession>
<keyword evidence="1" id="KW-0732">Signal</keyword>
<dbReference type="EMBL" id="FOPP01000005">
    <property type="protein sequence ID" value="SFH09306.1"/>
    <property type="molecule type" value="Genomic_DNA"/>
</dbReference>
<dbReference type="OrthoDB" id="606851at2"/>
<dbReference type="AlphaFoldDB" id="A0A1I2X9D7"/>
<dbReference type="InterPro" id="IPR008969">
    <property type="entry name" value="CarboxyPept-like_regulatory"/>
</dbReference>
<feature type="chain" id="PRO_5011435702" evidence="1">
    <location>
        <begin position="23"/>
        <end position="808"/>
    </location>
</feature>
<feature type="domain" description="Outer membrane protein beta-barrel" evidence="2">
    <location>
        <begin position="385"/>
        <end position="783"/>
    </location>
</feature>
<evidence type="ECO:0000259" key="2">
    <source>
        <dbReference type="Pfam" id="PF14905"/>
    </source>
</evidence>
<organism evidence="3 4">
    <name type="scientific">Pedobacter insulae</name>
    <dbReference type="NCBI Taxonomy" id="414048"/>
    <lineage>
        <taxon>Bacteria</taxon>
        <taxon>Pseudomonadati</taxon>
        <taxon>Bacteroidota</taxon>
        <taxon>Sphingobacteriia</taxon>
        <taxon>Sphingobacteriales</taxon>
        <taxon>Sphingobacteriaceae</taxon>
        <taxon>Pedobacter</taxon>
    </lineage>
</organism>
<dbReference type="InterPro" id="IPR041700">
    <property type="entry name" value="OMP_b-brl_3"/>
</dbReference>
<dbReference type="Pfam" id="PF14905">
    <property type="entry name" value="OMP_b-brl_3"/>
    <property type="match status" value="1"/>
</dbReference>
<dbReference type="PANTHER" id="PTHR40980">
    <property type="entry name" value="PLUG DOMAIN-CONTAINING PROTEIN"/>
    <property type="match status" value="1"/>
</dbReference>
<dbReference type="Gene3D" id="2.60.40.1120">
    <property type="entry name" value="Carboxypeptidase-like, regulatory domain"/>
    <property type="match status" value="1"/>
</dbReference>
<sequence length="808" mass="89986">MKSIFKVLFFFLLLCGSENLLAQAANPDFSIIVLDNQQQPIANATVELRGAENKVLVKTVTTTISGTAAFFMLKEGKYYAVVSANDYSAKNTAIFQIPSPTKTLTLSLSSETKNLQEVTVTGKKQMIERKQGKTIVNVDAAVTNAGTTVLEVLEKSPGVMVDKNGSISLQGKASVLVMIDDKPTYLSGTELSNLLGSMSSSQVNQIELITSPSAKYDANGNAGIINIKTKKNKQEGFNGNLTTNLGHGRHLKSNNSLMLNYRQGSINAFVNYSMNYNKGFMDIYAYRKYFDQQNAIISTLDQPSHLGNENLNNLIRTGLDFYVSPKTTLGLTLTGTLVSRKGLGNATATWLSPQMVQDSAITTNSSSDFNLKNGSVNLYGRHTITKTQELGFDIDYLRYGVANDQNFQNIRTGAVSYNQGSRGDIPSQLEIFAAKADYTLQLGKSAKFEAGLKSSSINTDNTANYQLFNGTNWTEDLKKSNHFLYREHINSVYSSIEQKVNRLSYQIGLRYENTNYTGNQLGNALQPGSKFARNYQNLFPSGYLTYEVDSANSLSFTTGRRIDRPAYQKLNPFVFIINKYTYQRGNPFFLPQHTWNFELSHSYKRFLTTAISYSGTKNYFSQLFLSEGNDILVYTEGNVGQMHNLGFYVTAQVSPFKWWSVTAQSNFNYKKLSGYQNVDYKSSVRQLHTTVNNQFRINPTLNAEISGFYTTKARNDLQELLYPTGQVSAGIIKTILKGKGSFRLTARDIFYTQAMEGLTDFPGANEYFILWRDTQVLNIGFNYRFGKPLKAAKRSAGGAADEINRAGT</sequence>
<proteinExistence type="predicted"/>
<reference evidence="3 4" key="1">
    <citation type="submission" date="2016-10" db="EMBL/GenBank/DDBJ databases">
        <authorList>
            <person name="de Groot N.N."/>
        </authorList>
    </citation>
    <scope>NUCLEOTIDE SEQUENCE [LARGE SCALE GENOMIC DNA]</scope>
    <source>
        <strain evidence="3 4">DSM 18684</strain>
    </source>
</reference>